<dbReference type="EMBL" id="GBXM01004867">
    <property type="protein sequence ID" value="JAI03711.1"/>
    <property type="molecule type" value="Transcribed_RNA"/>
</dbReference>
<protein>
    <submittedName>
        <fullName evidence="1">Uncharacterized protein</fullName>
    </submittedName>
</protein>
<organism evidence="1">
    <name type="scientific">Anguilla anguilla</name>
    <name type="common">European freshwater eel</name>
    <name type="synonym">Muraena anguilla</name>
    <dbReference type="NCBI Taxonomy" id="7936"/>
    <lineage>
        <taxon>Eukaryota</taxon>
        <taxon>Metazoa</taxon>
        <taxon>Chordata</taxon>
        <taxon>Craniata</taxon>
        <taxon>Vertebrata</taxon>
        <taxon>Euteleostomi</taxon>
        <taxon>Actinopterygii</taxon>
        <taxon>Neopterygii</taxon>
        <taxon>Teleostei</taxon>
        <taxon>Anguilliformes</taxon>
        <taxon>Anguillidae</taxon>
        <taxon>Anguilla</taxon>
    </lineage>
</organism>
<dbReference type="AlphaFoldDB" id="A0A0E9XPD3"/>
<reference evidence="1" key="2">
    <citation type="journal article" date="2015" name="Fish Shellfish Immunol.">
        <title>Early steps in the European eel (Anguilla anguilla)-Vibrio vulnificus interaction in the gills: Role of the RtxA13 toxin.</title>
        <authorList>
            <person name="Callol A."/>
            <person name="Pajuelo D."/>
            <person name="Ebbesson L."/>
            <person name="Teles M."/>
            <person name="MacKenzie S."/>
            <person name="Amaro C."/>
        </authorList>
    </citation>
    <scope>NUCLEOTIDE SEQUENCE</scope>
</reference>
<name>A0A0E9XPD3_ANGAN</name>
<sequence>MYLLNLTAAITLHHIYLADAFIQSDVQ</sequence>
<evidence type="ECO:0000313" key="1">
    <source>
        <dbReference type="EMBL" id="JAI03711.1"/>
    </source>
</evidence>
<accession>A0A0E9XPD3</accession>
<reference evidence="1" key="1">
    <citation type="submission" date="2014-11" db="EMBL/GenBank/DDBJ databases">
        <authorList>
            <person name="Amaro Gonzalez C."/>
        </authorList>
    </citation>
    <scope>NUCLEOTIDE SEQUENCE</scope>
</reference>
<proteinExistence type="predicted"/>